<accession>A0ABW7EJ01</accession>
<evidence type="ECO:0000313" key="2">
    <source>
        <dbReference type="Proteomes" id="UP001606300"/>
    </source>
</evidence>
<keyword evidence="2" id="KW-1185">Reference proteome</keyword>
<gene>
    <name evidence="1" type="ORF">ACG02S_01975</name>
</gene>
<sequence>MRFSAPDPQAHAIGMAALRDQLQQAVQAGDTLAIVDHAADLAGMLTTARQEREALDLLRRHADAAGALPHAEPAGWYWSAYATALQYTGQRLEADRYFAEALALSVAATWTRLQAMVLHHWGRNLAEQRRFAEAEARITEALALRVQMNHPLQQSSRLALERLTALRGDAA</sequence>
<dbReference type="Gene3D" id="1.25.40.10">
    <property type="entry name" value="Tetratricopeptide repeat domain"/>
    <property type="match status" value="1"/>
</dbReference>
<proteinExistence type="predicted"/>
<dbReference type="RefSeq" id="WP_394468758.1">
    <property type="nucleotide sequence ID" value="NZ_JBIGHY010000001.1"/>
</dbReference>
<organism evidence="1 2">
    <name type="scientific">Pelomonas dachongensis</name>
    <dbReference type="NCBI Taxonomy" id="3299029"/>
    <lineage>
        <taxon>Bacteria</taxon>
        <taxon>Pseudomonadati</taxon>
        <taxon>Pseudomonadota</taxon>
        <taxon>Betaproteobacteria</taxon>
        <taxon>Burkholderiales</taxon>
        <taxon>Sphaerotilaceae</taxon>
        <taxon>Roseateles</taxon>
    </lineage>
</organism>
<dbReference type="EMBL" id="JBIGHY010000001">
    <property type="protein sequence ID" value="MFG6412658.1"/>
    <property type="molecule type" value="Genomic_DNA"/>
</dbReference>
<dbReference type="SUPFAM" id="SSF48452">
    <property type="entry name" value="TPR-like"/>
    <property type="match status" value="1"/>
</dbReference>
<comment type="caution">
    <text evidence="1">The sequence shown here is derived from an EMBL/GenBank/DDBJ whole genome shotgun (WGS) entry which is preliminary data.</text>
</comment>
<reference evidence="1 2" key="1">
    <citation type="submission" date="2024-09" db="EMBL/GenBank/DDBJ databases">
        <title>Novel species of the genus Pelomonas and Roseateles isolated from streams.</title>
        <authorList>
            <person name="Lu H."/>
        </authorList>
    </citation>
    <scope>NUCLEOTIDE SEQUENCE [LARGE SCALE GENOMIC DNA]</scope>
    <source>
        <strain evidence="1 2">DC23W</strain>
    </source>
</reference>
<evidence type="ECO:0008006" key="3">
    <source>
        <dbReference type="Google" id="ProtNLM"/>
    </source>
</evidence>
<evidence type="ECO:0000313" key="1">
    <source>
        <dbReference type="EMBL" id="MFG6412658.1"/>
    </source>
</evidence>
<dbReference type="InterPro" id="IPR011990">
    <property type="entry name" value="TPR-like_helical_dom_sf"/>
</dbReference>
<protein>
    <recommendedName>
        <fullName evidence="3">Tetratricopeptide repeat-containing protein</fullName>
    </recommendedName>
</protein>
<dbReference type="Proteomes" id="UP001606300">
    <property type="component" value="Unassembled WGS sequence"/>
</dbReference>
<name>A0ABW7EJ01_9BURK</name>